<name>A0ABN2SC44_9ACTN</name>
<reference evidence="3 4" key="1">
    <citation type="journal article" date="2019" name="Int. J. Syst. Evol. Microbiol.">
        <title>The Global Catalogue of Microorganisms (GCM) 10K type strain sequencing project: providing services to taxonomists for standard genome sequencing and annotation.</title>
        <authorList>
            <consortium name="The Broad Institute Genomics Platform"/>
            <consortium name="The Broad Institute Genome Sequencing Center for Infectious Disease"/>
            <person name="Wu L."/>
            <person name="Ma J."/>
        </authorList>
    </citation>
    <scope>NUCLEOTIDE SEQUENCE [LARGE SCALE GENOMIC DNA]</scope>
    <source>
        <strain evidence="3 4">JCM 15313</strain>
    </source>
</reference>
<evidence type="ECO:0000256" key="1">
    <source>
        <dbReference type="SAM" id="Phobius"/>
    </source>
</evidence>
<evidence type="ECO:0000259" key="2">
    <source>
        <dbReference type="Pfam" id="PF02517"/>
    </source>
</evidence>
<dbReference type="PROSITE" id="PS01307">
    <property type="entry name" value="MOTA"/>
    <property type="match status" value="1"/>
</dbReference>
<dbReference type="EMBL" id="BAAAPC010000002">
    <property type="protein sequence ID" value="GAA1983949.1"/>
    <property type="molecule type" value="Genomic_DNA"/>
</dbReference>
<comment type="caution">
    <text evidence="3">The sequence shown here is derived from an EMBL/GenBank/DDBJ whole genome shotgun (WGS) entry which is preliminary data.</text>
</comment>
<feature type="transmembrane region" description="Helical" evidence="1">
    <location>
        <begin position="184"/>
        <end position="204"/>
    </location>
</feature>
<dbReference type="InterPro" id="IPR003675">
    <property type="entry name" value="Rce1/LyrA-like_dom"/>
</dbReference>
<keyword evidence="1" id="KW-1133">Transmembrane helix</keyword>
<gene>
    <name evidence="3" type="ORF">GCM10009799_06690</name>
</gene>
<keyword evidence="1" id="KW-0812">Transmembrane</keyword>
<feature type="transmembrane region" description="Helical" evidence="1">
    <location>
        <begin position="254"/>
        <end position="271"/>
    </location>
</feature>
<accession>A0ABN2SC44</accession>
<dbReference type="Proteomes" id="UP001501585">
    <property type="component" value="Unassembled WGS sequence"/>
</dbReference>
<dbReference type="Pfam" id="PF02517">
    <property type="entry name" value="Rce1-like"/>
    <property type="match status" value="1"/>
</dbReference>
<feature type="transmembrane region" description="Helical" evidence="1">
    <location>
        <begin position="157"/>
        <end position="178"/>
    </location>
</feature>
<feature type="transmembrane region" description="Helical" evidence="1">
    <location>
        <begin position="42"/>
        <end position="62"/>
    </location>
</feature>
<feature type="domain" description="CAAX prenyl protease 2/Lysostaphin resistance protein A-like" evidence="2">
    <location>
        <begin position="185"/>
        <end position="288"/>
    </location>
</feature>
<feature type="transmembrane region" description="Helical" evidence="1">
    <location>
        <begin position="278"/>
        <end position="299"/>
    </location>
</feature>
<dbReference type="InterPro" id="IPR000540">
    <property type="entry name" value="Flag_MotA_CS"/>
</dbReference>
<evidence type="ECO:0000313" key="3">
    <source>
        <dbReference type="EMBL" id="GAA1983949.1"/>
    </source>
</evidence>
<feature type="transmembrane region" description="Helical" evidence="1">
    <location>
        <begin position="216"/>
        <end position="234"/>
    </location>
</feature>
<organism evidence="3 4">
    <name type="scientific">Nocardiopsis rhodophaea</name>
    <dbReference type="NCBI Taxonomy" id="280238"/>
    <lineage>
        <taxon>Bacteria</taxon>
        <taxon>Bacillati</taxon>
        <taxon>Actinomycetota</taxon>
        <taxon>Actinomycetes</taxon>
        <taxon>Streptosporangiales</taxon>
        <taxon>Nocardiopsidaceae</taxon>
        <taxon>Nocardiopsis</taxon>
    </lineage>
</organism>
<keyword evidence="4" id="KW-1185">Reference proteome</keyword>
<proteinExistence type="predicted"/>
<feature type="transmembrane region" description="Helical" evidence="1">
    <location>
        <begin position="83"/>
        <end position="104"/>
    </location>
</feature>
<keyword evidence="1" id="KW-0472">Membrane</keyword>
<protein>
    <recommendedName>
        <fullName evidence="2">CAAX prenyl protease 2/Lysostaphin resistance protein A-like domain-containing protein</fullName>
    </recommendedName>
</protein>
<sequence>MAYRWALAAGLLCGAAALAVALAVHDVRFYNLTWLQAPVPGAVWLPTLTGIALAWVLTERAYVRDLDERTWRALRGHPIGSELTWLLIFLACFIGGSALLATVFGQLLAGVPFTPVVRVIFLFMLPILFVDRAGFTLTGYGAAMPAHVLRVAEAKRWLGVVPLIACCALAAVSVYPTSPPTPKLVILAAAVGFITVAIPEEVFFRSMLQSRLERLAGRWAGILLSSLLYALTYAVLGSYNEFSPLPEGELHSDVAHALLTYGVLGVLYGYVWVCYRNLWLNVALHGALALVVASPALLIL</sequence>
<feature type="transmembrane region" description="Helical" evidence="1">
    <location>
        <begin position="116"/>
        <end position="137"/>
    </location>
</feature>
<evidence type="ECO:0000313" key="4">
    <source>
        <dbReference type="Proteomes" id="UP001501585"/>
    </source>
</evidence>